<feature type="compositionally biased region" description="Low complexity" evidence="3">
    <location>
        <begin position="701"/>
        <end position="713"/>
    </location>
</feature>
<dbReference type="InterPro" id="IPR001138">
    <property type="entry name" value="Zn2Cys6_DnaBD"/>
</dbReference>
<dbReference type="GO" id="GO:0003677">
    <property type="term" value="F:DNA binding"/>
    <property type="evidence" value="ECO:0007669"/>
    <property type="project" value="InterPro"/>
</dbReference>
<dbReference type="GO" id="GO:0006351">
    <property type="term" value="P:DNA-templated transcription"/>
    <property type="evidence" value="ECO:0007669"/>
    <property type="project" value="InterPro"/>
</dbReference>
<dbReference type="PROSITE" id="PS50048">
    <property type="entry name" value="ZN2_CY6_FUNGAL_2"/>
    <property type="match status" value="1"/>
</dbReference>
<keyword evidence="1" id="KW-0479">Metal-binding</keyword>
<dbReference type="CDD" id="cd00067">
    <property type="entry name" value="GAL4"/>
    <property type="match status" value="1"/>
</dbReference>
<feature type="region of interest" description="Disordered" evidence="3">
    <location>
        <begin position="589"/>
        <end position="641"/>
    </location>
</feature>
<sequence length="733" mass="81764">MSTAVKRACDACHRRKVKCDGVNPCRNCSSAQLSCTYNAIPQKKGPKGSRAKVISELRETQRQTSLSAKIHHSLMNPGQEGALSQTMSLKGTPGLLAMDTIKAAIDFYFDYLYPIAPILHRQRVLNQATYMEQNQSMDTYCLLSSLTAYTMIQPGAPLPGADNGFNLASIPGAHVAASQILIEETVRVRKGLDYMMNPTFNSLCTSYFLFAANFTLDYMDQAWFYLREATSIMLMHNMHLEETYRKFDNVEASRRRRLFWLFFTAERWFALKRGESRPLSLQPSVNLPTLGDDPTDPFVHQIGGFLSLTNLFRTFDQAFTGQWNKIRNDFDKATIDSLGGQFSKVSPTLANFSTPMEDLPANQNWLKNIDWRMRYQNGTLSPDEQEANMAIQFGHDYSPDIMSMQSQFSAPSMGMVDSAMLNKMFNISYSLIEHLKTKPSSRNPLVRSPRDHLNEVLNILSVLRNRDHRFLPYLMAKLHDTLLTLPAPMLSEVPEQLTQSLANIDIFDGFGSLGMAPMDYEEKKYMPASADMNGSTTTGTMSMGAAPTTVSMADMTSPFSPAIMSPGGMEFPQTLQDFNSPLDMAMSPVARGPQQNMQGMTSSPPGMNMNPPPSQTQQQGPSMQQQPMTPHQRMNPQQMQGMNPQMSMGGMMPNGLMGRPGHQHHQPQRANSFAMGGPRTVADFQALTRVKTEPQVSQLSQAPQPGGIPGQQPNMNPHNLGMNMSEIDFSNLR</sequence>
<evidence type="ECO:0000259" key="4">
    <source>
        <dbReference type="PROSITE" id="PS50048"/>
    </source>
</evidence>
<dbReference type="SUPFAM" id="SSF57701">
    <property type="entry name" value="Zn2/Cys6 DNA-binding domain"/>
    <property type="match status" value="1"/>
</dbReference>
<evidence type="ECO:0000256" key="1">
    <source>
        <dbReference type="ARBA" id="ARBA00022723"/>
    </source>
</evidence>
<dbReference type="InterPro" id="IPR036864">
    <property type="entry name" value="Zn2-C6_fun-type_DNA-bd_sf"/>
</dbReference>
<dbReference type="SMART" id="SM00066">
    <property type="entry name" value="GAL4"/>
    <property type="match status" value="1"/>
</dbReference>
<dbReference type="PROSITE" id="PS00463">
    <property type="entry name" value="ZN2_CY6_FUNGAL_1"/>
    <property type="match status" value="1"/>
</dbReference>
<dbReference type="Proteomes" id="UP001201980">
    <property type="component" value="Unassembled WGS sequence"/>
</dbReference>
<dbReference type="Pfam" id="PF04082">
    <property type="entry name" value="Fungal_trans"/>
    <property type="match status" value="1"/>
</dbReference>
<organism evidence="5 6">
    <name type="scientific">Zalerion maritima</name>
    <dbReference type="NCBI Taxonomy" id="339359"/>
    <lineage>
        <taxon>Eukaryota</taxon>
        <taxon>Fungi</taxon>
        <taxon>Dikarya</taxon>
        <taxon>Ascomycota</taxon>
        <taxon>Pezizomycotina</taxon>
        <taxon>Sordariomycetes</taxon>
        <taxon>Lulworthiomycetidae</taxon>
        <taxon>Lulworthiales</taxon>
        <taxon>Lulworthiaceae</taxon>
        <taxon>Zalerion</taxon>
    </lineage>
</organism>
<evidence type="ECO:0000313" key="5">
    <source>
        <dbReference type="EMBL" id="KAJ2896394.1"/>
    </source>
</evidence>
<feature type="domain" description="Zn(2)-C6 fungal-type" evidence="4">
    <location>
        <begin position="8"/>
        <end position="37"/>
    </location>
</feature>
<dbReference type="PANTHER" id="PTHR31668">
    <property type="entry name" value="GLUCOSE TRANSPORT TRANSCRIPTION REGULATOR RGT1-RELATED-RELATED"/>
    <property type="match status" value="1"/>
</dbReference>
<evidence type="ECO:0000313" key="6">
    <source>
        <dbReference type="Proteomes" id="UP001201980"/>
    </source>
</evidence>
<feature type="compositionally biased region" description="Low complexity" evidence="3">
    <location>
        <begin position="602"/>
        <end position="641"/>
    </location>
</feature>
<evidence type="ECO:0000256" key="2">
    <source>
        <dbReference type="ARBA" id="ARBA00023242"/>
    </source>
</evidence>
<accession>A0AAD5RJX1</accession>
<feature type="region of interest" description="Disordered" evidence="3">
    <location>
        <begin position="699"/>
        <end position="733"/>
    </location>
</feature>
<dbReference type="AlphaFoldDB" id="A0AAD5RJX1"/>
<keyword evidence="6" id="KW-1185">Reference proteome</keyword>
<dbReference type="CDD" id="cd12148">
    <property type="entry name" value="fungal_TF_MHR"/>
    <property type="match status" value="1"/>
</dbReference>
<dbReference type="GO" id="GO:0000981">
    <property type="term" value="F:DNA-binding transcription factor activity, RNA polymerase II-specific"/>
    <property type="evidence" value="ECO:0007669"/>
    <property type="project" value="InterPro"/>
</dbReference>
<dbReference type="Gene3D" id="4.10.240.10">
    <property type="entry name" value="Zn(2)-C6 fungal-type DNA-binding domain"/>
    <property type="match status" value="1"/>
</dbReference>
<evidence type="ECO:0000256" key="3">
    <source>
        <dbReference type="SAM" id="MobiDB-lite"/>
    </source>
</evidence>
<reference evidence="5" key="1">
    <citation type="submission" date="2022-07" db="EMBL/GenBank/DDBJ databases">
        <title>Draft genome sequence of Zalerion maritima ATCC 34329, a (micro)plastics degrading marine fungus.</title>
        <authorList>
            <person name="Paco A."/>
            <person name="Goncalves M.F.M."/>
            <person name="Rocha-Santos T.A.P."/>
            <person name="Alves A."/>
        </authorList>
    </citation>
    <scope>NUCLEOTIDE SEQUENCE</scope>
    <source>
        <strain evidence="5">ATCC 34329</strain>
    </source>
</reference>
<dbReference type="Pfam" id="PF00172">
    <property type="entry name" value="Zn_clus"/>
    <property type="match status" value="1"/>
</dbReference>
<dbReference type="InterPro" id="IPR007219">
    <property type="entry name" value="XnlR_reg_dom"/>
</dbReference>
<dbReference type="GO" id="GO:0008270">
    <property type="term" value="F:zinc ion binding"/>
    <property type="evidence" value="ECO:0007669"/>
    <property type="project" value="InterPro"/>
</dbReference>
<keyword evidence="2" id="KW-0539">Nucleus</keyword>
<name>A0AAD5RJX1_9PEZI</name>
<protein>
    <recommendedName>
        <fullName evidence="4">Zn(2)-C6 fungal-type domain-containing protein</fullName>
    </recommendedName>
</protein>
<dbReference type="InterPro" id="IPR050797">
    <property type="entry name" value="Carb_Metab_Trans_Reg"/>
</dbReference>
<gene>
    <name evidence="5" type="ORF">MKZ38_005578</name>
</gene>
<dbReference type="EMBL" id="JAKWBI020000334">
    <property type="protein sequence ID" value="KAJ2896394.1"/>
    <property type="molecule type" value="Genomic_DNA"/>
</dbReference>
<proteinExistence type="predicted"/>
<dbReference type="PANTHER" id="PTHR31668:SF20">
    <property type="entry name" value="ZN(II)2CYS6 TRANSCRIPTION FACTOR (EUROFUNG)"/>
    <property type="match status" value="1"/>
</dbReference>
<comment type="caution">
    <text evidence="5">The sequence shown here is derived from an EMBL/GenBank/DDBJ whole genome shotgun (WGS) entry which is preliminary data.</text>
</comment>